<feature type="domain" description="Histidine kinase" evidence="8">
    <location>
        <begin position="434"/>
        <end position="645"/>
    </location>
</feature>
<dbReference type="InterPro" id="IPR003661">
    <property type="entry name" value="HisK_dim/P_dom"/>
</dbReference>
<name>A0ABW7H2T3_9BURK</name>
<dbReference type="InterPro" id="IPR004358">
    <property type="entry name" value="Sig_transdc_His_kin-like_C"/>
</dbReference>
<feature type="transmembrane region" description="Helical" evidence="7">
    <location>
        <begin position="257"/>
        <end position="276"/>
    </location>
</feature>
<dbReference type="Proteomes" id="UP001606303">
    <property type="component" value="Unassembled WGS sequence"/>
</dbReference>
<feature type="transmembrane region" description="Helical" evidence="7">
    <location>
        <begin position="202"/>
        <end position="219"/>
    </location>
</feature>
<dbReference type="EMBL" id="JBIGIB010000005">
    <property type="protein sequence ID" value="MFG6468485.1"/>
    <property type="molecule type" value="Genomic_DNA"/>
</dbReference>
<dbReference type="Gene3D" id="3.30.565.10">
    <property type="entry name" value="Histidine kinase-like ATPase, C-terminal domain"/>
    <property type="match status" value="1"/>
</dbReference>
<evidence type="ECO:0000256" key="3">
    <source>
        <dbReference type="ARBA" id="ARBA00022553"/>
    </source>
</evidence>
<reference evidence="9 10" key="1">
    <citation type="submission" date="2024-08" db="EMBL/GenBank/DDBJ databases">
        <authorList>
            <person name="Lu H."/>
        </authorList>
    </citation>
    <scope>NUCLEOTIDE SEQUENCE [LARGE SCALE GENOMIC DNA]</scope>
    <source>
        <strain evidence="9 10">BYS87W</strain>
    </source>
</reference>
<keyword evidence="7" id="KW-0812">Transmembrane</keyword>
<keyword evidence="7" id="KW-1133">Transmembrane helix</keyword>
<evidence type="ECO:0000256" key="1">
    <source>
        <dbReference type="ARBA" id="ARBA00000085"/>
    </source>
</evidence>
<feature type="transmembrane region" description="Helical" evidence="7">
    <location>
        <begin position="288"/>
        <end position="310"/>
    </location>
</feature>
<dbReference type="Pfam" id="PF02518">
    <property type="entry name" value="HATPase_c"/>
    <property type="match status" value="1"/>
</dbReference>
<organism evidence="9 10">
    <name type="scientific">Pelomonas baiyunensis</name>
    <dbReference type="NCBI Taxonomy" id="3299026"/>
    <lineage>
        <taxon>Bacteria</taxon>
        <taxon>Pseudomonadati</taxon>
        <taxon>Pseudomonadota</taxon>
        <taxon>Betaproteobacteria</taxon>
        <taxon>Burkholderiales</taxon>
        <taxon>Sphaerotilaceae</taxon>
        <taxon>Roseateles</taxon>
    </lineage>
</organism>
<dbReference type="PRINTS" id="PR00344">
    <property type="entry name" value="BCTRLSENSOR"/>
</dbReference>
<dbReference type="PANTHER" id="PTHR43711">
    <property type="entry name" value="TWO-COMPONENT HISTIDINE KINASE"/>
    <property type="match status" value="1"/>
</dbReference>
<dbReference type="InterPro" id="IPR003594">
    <property type="entry name" value="HATPase_dom"/>
</dbReference>
<evidence type="ECO:0000256" key="4">
    <source>
        <dbReference type="ARBA" id="ARBA00022679"/>
    </source>
</evidence>
<dbReference type="PANTHER" id="PTHR43711:SF1">
    <property type="entry name" value="HISTIDINE KINASE 1"/>
    <property type="match status" value="1"/>
</dbReference>
<dbReference type="SUPFAM" id="SSF55874">
    <property type="entry name" value="ATPase domain of HSP90 chaperone/DNA topoisomerase II/histidine kinase"/>
    <property type="match status" value="1"/>
</dbReference>
<dbReference type="EC" id="2.7.13.3" evidence="2"/>
<dbReference type="SMART" id="SM00388">
    <property type="entry name" value="HisKA"/>
    <property type="match status" value="1"/>
</dbReference>
<feature type="transmembrane region" description="Helical" evidence="7">
    <location>
        <begin position="316"/>
        <end position="333"/>
    </location>
</feature>
<feature type="transmembrane region" description="Helical" evidence="7">
    <location>
        <begin position="375"/>
        <end position="393"/>
    </location>
</feature>
<evidence type="ECO:0000259" key="8">
    <source>
        <dbReference type="PROSITE" id="PS50109"/>
    </source>
</evidence>
<evidence type="ECO:0000256" key="2">
    <source>
        <dbReference type="ARBA" id="ARBA00012438"/>
    </source>
</evidence>
<keyword evidence="6" id="KW-0902">Two-component regulatory system</keyword>
<dbReference type="InterPro" id="IPR036097">
    <property type="entry name" value="HisK_dim/P_sf"/>
</dbReference>
<feature type="transmembrane region" description="Helical" evidence="7">
    <location>
        <begin position="345"/>
        <end position="363"/>
    </location>
</feature>
<dbReference type="InterPro" id="IPR005467">
    <property type="entry name" value="His_kinase_dom"/>
</dbReference>
<evidence type="ECO:0000256" key="7">
    <source>
        <dbReference type="SAM" id="Phobius"/>
    </source>
</evidence>
<dbReference type="Gene3D" id="1.10.287.130">
    <property type="match status" value="1"/>
</dbReference>
<dbReference type="Pfam" id="PF00512">
    <property type="entry name" value="HisKA"/>
    <property type="match status" value="1"/>
</dbReference>
<dbReference type="GO" id="GO:0016301">
    <property type="term" value="F:kinase activity"/>
    <property type="evidence" value="ECO:0007669"/>
    <property type="project" value="UniProtKB-KW"/>
</dbReference>
<accession>A0ABW7H2T3</accession>
<evidence type="ECO:0000313" key="10">
    <source>
        <dbReference type="Proteomes" id="UP001606303"/>
    </source>
</evidence>
<dbReference type="InterPro" id="IPR036890">
    <property type="entry name" value="HATPase_C_sf"/>
</dbReference>
<sequence>MRSSRGSFGARWARMALRRALQGPRVLLLIMGLMWALPAAWAQAPLEPAASSAAAPPPGLLELLQARFVAADGTAQAVALPDTWGLRGLPIAGRGTYLLDLPVSGPLNGAWALYLPRVSSEHRILLNGVVLQSERARLPRQHPEPRLVALPLGLLQPGLNRLEVEVNYGIRGGLSRVWAGPVADVRALAFQAHVREARLPQALNLVALTLALVMLLLWLQQRNDGVLGSFALLACVACARNLTYYDQGFSLPAPGPDLLFFGAQVVSAYLLTRLALAASDLQLGRWRTLADAFTVVLLVLGTVAAGMEAIVTARRWLYPLLALMLLPAVGLLLRQAWRQRGWPVAAVALGAVLVSAAGAHDYLYGLGHLSIEGRLLLPFASPIFLGVFGLWRLRGLMLALARGDRLNRLLESRIERRTRALHRANGVKSAFLATASHDLRQPILAVSLMVGLARQRATDADQLSLLDRAQQGLDGLQRFMSELLDLSRLNTGAVKTRVSDVPLQPVLDEVALHLRTEAEAKGLVLRVRPTAAVVRTDPTLLAQVLRNLAVNAVRHTPRGGVLVRARLRRTQVWLEVWDTGPGIPEAQREAIFDEFVRLGPGTGGTPGWGLGLAIVRQSLALLRHPLELDSWPGKGSRFRVRLPRV</sequence>
<dbReference type="SMART" id="SM00387">
    <property type="entry name" value="HATPase_c"/>
    <property type="match status" value="1"/>
</dbReference>
<dbReference type="SUPFAM" id="SSF47384">
    <property type="entry name" value="Homodimeric domain of signal transducing histidine kinase"/>
    <property type="match status" value="1"/>
</dbReference>
<evidence type="ECO:0000313" key="9">
    <source>
        <dbReference type="EMBL" id="MFG6468485.1"/>
    </source>
</evidence>
<proteinExistence type="predicted"/>
<keyword evidence="5 9" id="KW-0418">Kinase</keyword>
<comment type="catalytic activity">
    <reaction evidence="1">
        <text>ATP + protein L-histidine = ADP + protein N-phospho-L-histidine.</text>
        <dbReference type="EC" id="2.7.13.3"/>
    </reaction>
</comment>
<comment type="caution">
    <text evidence="9">The sequence shown here is derived from an EMBL/GenBank/DDBJ whole genome shotgun (WGS) entry which is preliminary data.</text>
</comment>
<evidence type="ECO:0000256" key="5">
    <source>
        <dbReference type="ARBA" id="ARBA00022777"/>
    </source>
</evidence>
<dbReference type="PROSITE" id="PS50109">
    <property type="entry name" value="HIS_KIN"/>
    <property type="match status" value="1"/>
</dbReference>
<keyword evidence="10" id="KW-1185">Reference proteome</keyword>
<gene>
    <name evidence="9" type="ORF">ACG01O_17815</name>
</gene>
<dbReference type="CDD" id="cd00082">
    <property type="entry name" value="HisKA"/>
    <property type="match status" value="1"/>
</dbReference>
<keyword evidence="3" id="KW-0597">Phosphoprotein</keyword>
<feature type="transmembrane region" description="Helical" evidence="7">
    <location>
        <begin position="226"/>
        <end position="245"/>
    </location>
</feature>
<dbReference type="InterPro" id="IPR050736">
    <property type="entry name" value="Sensor_HK_Regulatory"/>
</dbReference>
<keyword evidence="7" id="KW-0472">Membrane</keyword>
<keyword evidence="4" id="KW-0808">Transferase</keyword>
<protein>
    <recommendedName>
        <fullName evidence="2">histidine kinase</fullName>
        <ecNumber evidence="2">2.7.13.3</ecNumber>
    </recommendedName>
</protein>
<evidence type="ECO:0000256" key="6">
    <source>
        <dbReference type="ARBA" id="ARBA00023012"/>
    </source>
</evidence>